<dbReference type="InterPro" id="IPR038765">
    <property type="entry name" value="Papain-like_cys_pep_sf"/>
</dbReference>
<keyword evidence="7" id="KW-1185">Reference proteome</keyword>
<dbReference type="GO" id="GO:0016929">
    <property type="term" value="F:deSUMOylase activity"/>
    <property type="evidence" value="ECO:0007669"/>
    <property type="project" value="TreeGrafter"/>
</dbReference>
<dbReference type="Pfam" id="PF02902">
    <property type="entry name" value="Peptidase_C48"/>
    <property type="match status" value="1"/>
</dbReference>
<keyword evidence="2" id="KW-0645">Protease</keyword>
<comment type="caution">
    <text evidence="6">The sequence shown here is derived from an EMBL/GenBank/DDBJ whole genome shotgun (WGS) entry which is preliminary data.</text>
</comment>
<evidence type="ECO:0000259" key="5">
    <source>
        <dbReference type="PROSITE" id="PS50600"/>
    </source>
</evidence>
<organism evidence="6 7">
    <name type="scientific">Cuscuta europaea</name>
    <name type="common">European dodder</name>
    <dbReference type="NCBI Taxonomy" id="41803"/>
    <lineage>
        <taxon>Eukaryota</taxon>
        <taxon>Viridiplantae</taxon>
        <taxon>Streptophyta</taxon>
        <taxon>Embryophyta</taxon>
        <taxon>Tracheophyta</taxon>
        <taxon>Spermatophyta</taxon>
        <taxon>Magnoliopsida</taxon>
        <taxon>eudicotyledons</taxon>
        <taxon>Gunneridae</taxon>
        <taxon>Pentapetalae</taxon>
        <taxon>asterids</taxon>
        <taxon>lamiids</taxon>
        <taxon>Solanales</taxon>
        <taxon>Convolvulaceae</taxon>
        <taxon>Cuscuteae</taxon>
        <taxon>Cuscuta</taxon>
        <taxon>Cuscuta subgen. Cuscuta</taxon>
    </lineage>
</organism>
<dbReference type="InterPro" id="IPR003653">
    <property type="entry name" value="Peptidase_C48_C"/>
</dbReference>
<evidence type="ECO:0000313" key="6">
    <source>
        <dbReference type="EMBL" id="CAH9114653.1"/>
    </source>
</evidence>
<dbReference type="PANTHER" id="PTHR12606:SF141">
    <property type="entry name" value="GH15225P-RELATED"/>
    <property type="match status" value="1"/>
</dbReference>
<dbReference type="AlphaFoldDB" id="A0A9P0ZW39"/>
<proteinExistence type="inferred from homology"/>
<dbReference type="Gene3D" id="3.40.395.10">
    <property type="entry name" value="Adenoviral Proteinase, Chain A"/>
    <property type="match status" value="1"/>
</dbReference>
<comment type="similarity">
    <text evidence="1">Belongs to the peptidase C48 family.</text>
</comment>
<keyword evidence="3" id="KW-0378">Hydrolase</keyword>
<dbReference type="PANTHER" id="PTHR12606">
    <property type="entry name" value="SENTRIN/SUMO-SPECIFIC PROTEASE"/>
    <property type="match status" value="1"/>
</dbReference>
<dbReference type="PROSITE" id="PS50600">
    <property type="entry name" value="ULP_PROTEASE"/>
    <property type="match status" value="1"/>
</dbReference>
<keyword evidence="4" id="KW-0788">Thiol protease</keyword>
<dbReference type="GO" id="GO:0006508">
    <property type="term" value="P:proteolysis"/>
    <property type="evidence" value="ECO:0007669"/>
    <property type="project" value="UniProtKB-KW"/>
</dbReference>
<evidence type="ECO:0000256" key="2">
    <source>
        <dbReference type="ARBA" id="ARBA00022670"/>
    </source>
</evidence>
<feature type="domain" description="Ubiquitin-like protease family profile" evidence="5">
    <location>
        <begin position="155"/>
        <end position="327"/>
    </location>
</feature>
<evidence type="ECO:0000256" key="1">
    <source>
        <dbReference type="ARBA" id="ARBA00005234"/>
    </source>
</evidence>
<evidence type="ECO:0000256" key="3">
    <source>
        <dbReference type="ARBA" id="ARBA00022801"/>
    </source>
</evidence>
<dbReference type="EMBL" id="CAMAPE010000065">
    <property type="protein sequence ID" value="CAH9114653.1"/>
    <property type="molecule type" value="Genomic_DNA"/>
</dbReference>
<evidence type="ECO:0000313" key="7">
    <source>
        <dbReference type="Proteomes" id="UP001152484"/>
    </source>
</evidence>
<dbReference type="SUPFAM" id="SSF54001">
    <property type="entry name" value="Cysteine proteinases"/>
    <property type="match status" value="1"/>
</dbReference>
<evidence type="ECO:0000256" key="4">
    <source>
        <dbReference type="ARBA" id="ARBA00022807"/>
    </source>
</evidence>
<dbReference type="OrthoDB" id="1680482at2759"/>
<dbReference type="Proteomes" id="UP001152484">
    <property type="component" value="Unassembled WGS sequence"/>
</dbReference>
<protein>
    <recommendedName>
        <fullName evidence="5">Ubiquitin-like protease family profile domain-containing protein</fullName>
    </recommendedName>
</protein>
<dbReference type="GO" id="GO:0016926">
    <property type="term" value="P:protein desumoylation"/>
    <property type="evidence" value="ECO:0007669"/>
    <property type="project" value="TreeGrafter"/>
</dbReference>
<sequence length="368" mass="42167">MALMPTTEKNVEASVHPLPKSTLIRFILEELNDSDMVLGDCESPLPNKDDSFLDEEVTAPTPFQNVDWEDLVEDDVPITKPQPAKEEIKKRKRFVSKYHISPFMDPCAKRVNPSQAGSGTQVEEEEKLFNELKTWVKGLATEEPICVTLDLSVCITVDRKFFRDLIDPSEWLSSVHIDALSNMLKSQRVEGQQSELVSLYFVNQLMRKKLDKPADWNGDRLLKRIDWRGLSKVFIPLNVEDKHWILCEVNLEEVVVKVYGSLKSSRTPWYACQLCMSLPYLLQHIQHGLPRPLHLRTWEAVAVDEVPQQAMGSGVCGVMVMAFAEHLLHGLPLTPGCEYDNTPTIRKNFALRLYRLRKHAYNIELKNE</sequence>
<gene>
    <name evidence="6" type="ORF">CEURO_LOCUS20475</name>
</gene>
<reference evidence="6" key="1">
    <citation type="submission" date="2022-07" db="EMBL/GenBank/DDBJ databases">
        <authorList>
            <person name="Macas J."/>
            <person name="Novak P."/>
            <person name="Neumann P."/>
        </authorList>
    </citation>
    <scope>NUCLEOTIDE SEQUENCE</scope>
</reference>
<accession>A0A9P0ZW39</accession>
<dbReference type="GO" id="GO:0005634">
    <property type="term" value="C:nucleus"/>
    <property type="evidence" value="ECO:0007669"/>
    <property type="project" value="TreeGrafter"/>
</dbReference>
<name>A0A9P0ZW39_CUSEU</name>